<dbReference type="NCBIfam" id="TIGR01551">
    <property type="entry name" value="major_capsid_P2"/>
    <property type="match status" value="1"/>
</dbReference>
<gene>
    <name evidence="2" type="ORF">PSDVSF_32180</name>
</gene>
<evidence type="ECO:0000313" key="2">
    <source>
        <dbReference type="EMBL" id="BCS89976.1"/>
    </source>
</evidence>
<evidence type="ECO:0000313" key="3">
    <source>
        <dbReference type="Proteomes" id="UP001053296"/>
    </source>
</evidence>
<feature type="region of interest" description="Disordered" evidence="1">
    <location>
        <begin position="68"/>
        <end position="90"/>
    </location>
</feature>
<sequence length="345" mass="38869">MNFATQQLFAAFLTQLATNYNVGSVEKQFSVTPELEQRFQDKIVEKEDFLRKINVVGVEELAGKNVLGSANSPASGRTNTSDGNTERQPRNILGLEEWEYQLHKTNSDVYIEYATLDAWAKKIPNLGALYTAYVQQQIANDRVMIGWHGVEAAANTNIETYPLLQDVNKGWFQYMREKLAGNILTEGATAGEIRIGPGGDYENLDDAAHDLRQGIPTYLRNNLVVLVGEELIGTRTGTFYKKWGNTPSEKAGVDQALSLMGGMPWDSPSFIPDRTMIVTSYQNLSIYHQSGSWRRYLKDKPEKDRWEDFNSRNEGYVVEEPRAFAGMEFKDNNVKMPNAAGDGWE</sequence>
<dbReference type="InterPro" id="IPR006441">
    <property type="entry name" value="Phage_P2_GpN"/>
</dbReference>
<dbReference type="Proteomes" id="UP001053296">
    <property type="component" value="Chromosome"/>
</dbReference>
<reference evidence="2" key="1">
    <citation type="journal article" date="2022" name="Arch. Microbiol.">
        <title>Pseudodesulfovibrio sediminis sp. nov., a mesophilic and neutrophilic sulfate-reducing bacterium isolated from sediment of a brackish lake.</title>
        <authorList>
            <person name="Takahashi A."/>
            <person name="Kojima H."/>
            <person name="Watanabe M."/>
            <person name="Fukui M."/>
        </authorList>
    </citation>
    <scope>NUCLEOTIDE SEQUENCE</scope>
    <source>
        <strain evidence="2">SF6</strain>
    </source>
</reference>
<feature type="compositionally biased region" description="Polar residues" evidence="1">
    <location>
        <begin position="68"/>
        <end position="83"/>
    </location>
</feature>
<dbReference type="Pfam" id="PF05125">
    <property type="entry name" value="Phage_cap_P2"/>
    <property type="match status" value="1"/>
</dbReference>
<organism evidence="2 3">
    <name type="scientific">Pseudodesulfovibrio sediminis</name>
    <dbReference type="NCBI Taxonomy" id="2810563"/>
    <lineage>
        <taxon>Bacteria</taxon>
        <taxon>Pseudomonadati</taxon>
        <taxon>Thermodesulfobacteriota</taxon>
        <taxon>Desulfovibrionia</taxon>
        <taxon>Desulfovibrionales</taxon>
        <taxon>Desulfovibrionaceae</taxon>
    </lineage>
</organism>
<dbReference type="EMBL" id="AP024485">
    <property type="protein sequence ID" value="BCS89976.1"/>
    <property type="molecule type" value="Genomic_DNA"/>
</dbReference>
<protein>
    <submittedName>
        <fullName evidence="2">Phage capsid protein</fullName>
    </submittedName>
</protein>
<keyword evidence="3" id="KW-1185">Reference proteome</keyword>
<name>A0ABM9SDX9_9BACT</name>
<dbReference type="RefSeq" id="WP_229591924.1">
    <property type="nucleotide sequence ID" value="NZ_AP024485.1"/>
</dbReference>
<proteinExistence type="predicted"/>
<evidence type="ECO:0000256" key="1">
    <source>
        <dbReference type="SAM" id="MobiDB-lite"/>
    </source>
</evidence>
<accession>A0ABM9SDX9</accession>